<dbReference type="Proteomes" id="UP000243459">
    <property type="component" value="Chromosome 4"/>
</dbReference>
<dbReference type="InterPro" id="IPR001810">
    <property type="entry name" value="F-box_dom"/>
</dbReference>
<reference evidence="4" key="1">
    <citation type="journal article" date="2017" name="Nat. Commun.">
        <title>The asparagus genome sheds light on the origin and evolution of a young Y chromosome.</title>
        <authorList>
            <person name="Harkess A."/>
            <person name="Zhou J."/>
            <person name="Xu C."/>
            <person name="Bowers J.E."/>
            <person name="Van der Hulst R."/>
            <person name="Ayyampalayam S."/>
            <person name="Mercati F."/>
            <person name="Riccardi P."/>
            <person name="McKain M.R."/>
            <person name="Kakrana A."/>
            <person name="Tang H."/>
            <person name="Ray J."/>
            <person name="Groenendijk J."/>
            <person name="Arikit S."/>
            <person name="Mathioni S.M."/>
            <person name="Nakano M."/>
            <person name="Shan H."/>
            <person name="Telgmann-Rauber A."/>
            <person name="Kanno A."/>
            <person name="Yue Z."/>
            <person name="Chen H."/>
            <person name="Li W."/>
            <person name="Chen Y."/>
            <person name="Xu X."/>
            <person name="Zhang Y."/>
            <person name="Luo S."/>
            <person name="Chen H."/>
            <person name="Gao J."/>
            <person name="Mao Z."/>
            <person name="Pires J.C."/>
            <person name="Luo M."/>
            <person name="Kudrna D."/>
            <person name="Wing R.A."/>
            <person name="Meyers B.C."/>
            <person name="Yi K."/>
            <person name="Kong H."/>
            <person name="Lavrijsen P."/>
            <person name="Sunseri F."/>
            <person name="Falavigna A."/>
            <person name="Ye Y."/>
            <person name="Leebens-Mack J.H."/>
            <person name="Chen G."/>
        </authorList>
    </citation>
    <scope>NUCLEOTIDE SEQUENCE [LARGE SCALE GENOMIC DNA]</scope>
    <source>
        <strain evidence="4">cv. DH0086</strain>
    </source>
</reference>
<dbReference type="PROSITE" id="PS50181">
    <property type="entry name" value="FBOX"/>
    <property type="match status" value="1"/>
</dbReference>
<dbReference type="AlphaFoldDB" id="A0A5P1EXX1"/>
<feature type="domain" description="F-box" evidence="2">
    <location>
        <begin position="102"/>
        <end position="148"/>
    </location>
</feature>
<feature type="region of interest" description="Disordered" evidence="1">
    <location>
        <begin position="313"/>
        <end position="338"/>
    </location>
</feature>
<keyword evidence="4" id="KW-1185">Reference proteome</keyword>
<evidence type="ECO:0000313" key="4">
    <source>
        <dbReference type="Proteomes" id="UP000243459"/>
    </source>
</evidence>
<organism evidence="3 4">
    <name type="scientific">Asparagus officinalis</name>
    <name type="common">Garden asparagus</name>
    <dbReference type="NCBI Taxonomy" id="4686"/>
    <lineage>
        <taxon>Eukaryota</taxon>
        <taxon>Viridiplantae</taxon>
        <taxon>Streptophyta</taxon>
        <taxon>Embryophyta</taxon>
        <taxon>Tracheophyta</taxon>
        <taxon>Spermatophyta</taxon>
        <taxon>Magnoliopsida</taxon>
        <taxon>Liliopsida</taxon>
        <taxon>Asparagales</taxon>
        <taxon>Asparagaceae</taxon>
        <taxon>Asparagoideae</taxon>
        <taxon>Asparagus</taxon>
    </lineage>
</organism>
<feature type="region of interest" description="Disordered" evidence="1">
    <location>
        <begin position="247"/>
        <end position="301"/>
    </location>
</feature>
<name>A0A5P1EXX1_ASPOF</name>
<evidence type="ECO:0000259" key="2">
    <source>
        <dbReference type="PROSITE" id="PS50181"/>
    </source>
</evidence>
<dbReference type="PANTHER" id="PTHR44259:SF114">
    <property type="entry name" value="OS06G0707300 PROTEIN"/>
    <property type="match status" value="1"/>
</dbReference>
<feature type="compositionally biased region" description="Acidic residues" evidence="1">
    <location>
        <begin position="280"/>
        <end position="290"/>
    </location>
</feature>
<protein>
    <recommendedName>
        <fullName evidence="2">F-box domain-containing protein</fullName>
    </recommendedName>
</protein>
<evidence type="ECO:0000313" key="3">
    <source>
        <dbReference type="EMBL" id="ONK70772.1"/>
    </source>
</evidence>
<accession>A0A5P1EXX1</accession>
<dbReference type="Gene3D" id="1.20.1280.50">
    <property type="match status" value="1"/>
</dbReference>
<dbReference type="EMBL" id="CM007384">
    <property type="protein sequence ID" value="ONK70772.1"/>
    <property type="molecule type" value="Genomic_DNA"/>
</dbReference>
<dbReference type="SUPFAM" id="SSF81383">
    <property type="entry name" value="F-box domain"/>
    <property type="match status" value="1"/>
</dbReference>
<dbReference type="Gramene" id="ONK70772">
    <property type="protein sequence ID" value="ONK70772"/>
    <property type="gene ID" value="A4U43_C04F1370"/>
</dbReference>
<dbReference type="Pfam" id="PF03478">
    <property type="entry name" value="Beta-prop_KIB1-4"/>
    <property type="match status" value="1"/>
</dbReference>
<evidence type="ECO:0000256" key="1">
    <source>
        <dbReference type="SAM" id="MobiDB-lite"/>
    </source>
</evidence>
<dbReference type="Pfam" id="PF00646">
    <property type="entry name" value="F-box"/>
    <property type="match status" value="1"/>
</dbReference>
<dbReference type="InterPro" id="IPR005174">
    <property type="entry name" value="KIB1-4_b-propeller"/>
</dbReference>
<dbReference type="InterPro" id="IPR050942">
    <property type="entry name" value="F-box_BR-signaling"/>
</dbReference>
<dbReference type="InterPro" id="IPR036047">
    <property type="entry name" value="F-box-like_dom_sf"/>
</dbReference>
<feature type="compositionally biased region" description="Acidic residues" evidence="1">
    <location>
        <begin position="318"/>
        <end position="330"/>
    </location>
</feature>
<dbReference type="PANTHER" id="PTHR44259">
    <property type="entry name" value="OS07G0183000 PROTEIN-RELATED"/>
    <property type="match status" value="1"/>
</dbReference>
<proteinExistence type="predicted"/>
<sequence>MASFLLGYSTIGARGLKLAMAVKHHLWKDFEILAYPSARGFEVWGFQSGLFLQQSANKRGAMEEKDFRLMKGKDLRSLYEKEGIPANTSNSKMVEALCQVRQRPWADLPKEILDLFLQQLSLGDHIRFGAVCKTWRSASKDKPHRRALKWPWLVLPQIEDKSKDKPHRRALKWPWLVLPQIEDKLSLYSPMEAQTHDLNISISPGFECLGHSMGWLVIYNESKDYYLLNPLNNQTLELPSSHCDFLHSPSQDNSDGVPEFSNDHHQNMLEFDNPHINSETDGDSESDYETNSENSSDFSDNDHQYMQEFVNPHIYSDSDSDGEDGYEDNGESGSDNEVADDLGDDDYRFFQWAIVFDIPYSLGLAALARSGGLYMCRPGDEEWLVLIENFTGACACYRGSLYCVGLFQWSNVVMCYSLSDIEPIFLWRKTISLPEVCTERPSETYLVESNSGDLLLVVRTVDIIDNENHNVGTTGFHLFRLDHASDKWVQIKSLHNEVLFVSSSGDSCARAFFADDPSGYKANHIYFTDTDAGILLRGDNPNRYYDQGVFSLEDGGIVQSPKLDSYRLSNTPFWYYPKV</sequence>
<gene>
    <name evidence="3" type="ORF">A4U43_C04F1370</name>
</gene>